<dbReference type="Proteomes" id="UP000268162">
    <property type="component" value="Unassembled WGS sequence"/>
</dbReference>
<dbReference type="InterPro" id="IPR023779">
    <property type="entry name" value="Chromodomain_CS"/>
</dbReference>
<evidence type="ECO:0000256" key="2">
    <source>
        <dbReference type="ARBA" id="ARBA00022741"/>
    </source>
</evidence>
<organism evidence="8 9">
    <name type="scientific">Dimargaris cristalligena</name>
    <dbReference type="NCBI Taxonomy" id="215637"/>
    <lineage>
        <taxon>Eukaryota</taxon>
        <taxon>Fungi</taxon>
        <taxon>Fungi incertae sedis</taxon>
        <taxon>Zoopagomycota</taxon>
        <taxon>Kickxellomycotina</taxon>
        <taxon>Dimargaritomycetes</taxon>
        <taxon>Dimargaritales</taxon>
        <taxon>Dimargaritaceae</taxon>
        <taxon>Dimargaris</taxon>
    </lineage>
</organism>
<evidence type="ECO:0000256" key="3">
    <source>
        <dbReference type="ARBA" id="ARBA00022840"/>
    </source>
</evidence>
<dbReference type="GO" id="GO:0005524">
    <property type="term" value="F:ATP binding"/>
    <property type="evidence" value="ECO:0007669"/>
    <property type="project" value="UniProtKB-KW"/>
</dbReference>
<feature type="domain" description="Chromo" evidence="7">
    <location>
        <begin position="99"/>
        <end position="150"/>
    </location>
</feature>
<keyword evidence="9" id="KW-1185">Reference proteome</keyword>
<dbReference type="GO" id="GO:0034728">
    <property type="term" value="P:nucleosome organization"/>
    <property type="evidence" value="ECO:0007669"/>
    <property type="project" value="TreeGrafter"/>
</dbReference>
<dbReference type="InterPro" id="IPR000953">
    <property type="entry name" value="Chromo/chromo_shadow_dom"/>
</dbReference>
<dbReference type="GO" id="GO:0000785">
    <property type="term" value="C:chromatin"/>
    <property type="evidence" value="ECO:0007669"/>
    <property type="project" value="TreeGrafter"/>
</dbReference>
<dbReference type="GO" id="GO:0016887">
    <property type="term" value="F:ATP hydrolysis activity"/>
    <property type="evidence" value="ECO:0007669"/>
    <property type="project" value="TreeGrafter"/>
</dbReference>
<evidence type="ECO:0000313" key="8">
    <source>
        <dbReference type="EMBL" id="RKP35310.1"/>
    </source>
</evidence>
<name>A0A4P9ZS67_9FUNG</name>
<dbReference type="GO" id="GO:0005634">
    <property type="term" value="C:nucleus"/>
    <property type="evidence" value="ECO:0007669"/>
    <property type="project" value="UniProtKB-SubCell"/>
</dbReference>
<dbReference type="EMBL" id="ML002902">
    <property type="protein sequence ID" value="RKP35310.1"/>
    <property type="molecule type" value="Genomic_DNA"/>
</dbReference>
<reference evidence="9" key="1">
    <citation type="journal article" date="2018" name="Nat. Microbiol.">
        <title>Leveraging single-cell genomics to expand the fungal tree of life.</title>
        <authorList>
            <person name="Ahrendt S.R."/>
            <person name="Quandt C.A."/>
            <person name="Ciobanu D."/>
            <person name="Clum A."/>
            <person name="Salamov A."/>
            <person name="Andreopoulos B."/>
            <person name="Cheng J.F."/>
            <person name="Woyke T."/>
            <person name="Pelin A."/>
            <person name="Henrissat B."/>
            <person name="Reynolds N.K."/>
            <person name="Benny G.L."/>
            <person name="Smith M.E."/>
            <person name="James T.Y."/>
            <person name="Grigoriev I.V."/>
        </authorList>
    </citation>
    <scope>NUCLEOTIDE SEQUENCE [LARGE SCALE GENOMIC DNA]</scope>
    <source>
        <strain evidence="9">RSA 468</strain>
    </source>
</reference>
<gene>
    <name evidence="8" type="ORF">BJ085DRAFT_7369</name>
</gene>
<keyword evidence="3" id="KW-0067">ATP-binding</keyword>
<keyword evidence="5" id="KW-0804">Transcription</keyword>
<dbReference type="PANTHER" id="PTHR45623:SF14">
    <property type="entry name" value="CHROMODOMAIN-HELICASE-DNA-BINDING PROTEIN 1"/>
    <property type="match status" value="1"/>
</dbReference>
<dbReference type="AlphaFoldDB" id="A0A4P9ZS67"/>
<dbReference type="PANTHER" id="PTHR45623">
    <property type="entry name" value="CHROMODOMAIN-HELICASE-DNA-BINDING PROTEIN 3-RELATED-RELATED"/>
    <property type="match status" value="1"/>
</dbReference>
<dbReference type="GO" id="GO:0042393">
    <property type="term" value="F:histone binding"/>
    <property type="evidence" value="ECO:0007669"/>
    <property type="project" value="TreeGrafter"/>
</dbReference>
<dbReference type="SUPFAM" id="SSF54160">
    <property type="entry name" value="Chromo domain-like"/>
    <property type="match status" value="2"/>
</dbReference>
<keyword evidence="2" id="KW-0547">Nucleotide-binding</keyword>
<dbReference type="PROSITE" id="PS50013">
    <property type="entry name" value="CHROMO_2"/>
    <property type="match status" value="2"/>
</dbReference>
<dbReference type="PROSITE" id="PS00598">
    <property type="entry name" value="CHROMO_1"/>
    <property type="match status" value="2"/>
</dbReference>
<dbReference type="Gene3D" id="2.40.50.40">
    <property type="match status" value="2"/>
</dbReference>
<dbReference type="InterPro" id="IPR023780">
    <property type="entry name" value="Chromo_domain"/>
</dbReference>
<feature type="non-terminal residue" evidence="8">
    <location>
        <position position="1"/>
    </location>
</feature>
<keyword evidence="6" id="KW-0539">Nucleus</keyword>
<evidence type="ECO:0000259" key="7">
    <source>
        <dbReference type="PROSITE" id="PS50013"/>
    </source>
</evidence>
<dbReference type="STRING" id="215637.A0A4P9ZS67"/>
<protein>
    <recommendedName>
        <fullName evidence="7">Chromo domain-containing protein</fullName>
    </recommendedName>
</protein>
<feature type="domain" description="Chromo" evidence="7">
    <location>
        <begin position="4"/>
        <end position="61"/>
    </location>
</feature>
<feature type="non-terminal residue" evidence="8">
    <location>
        <position position="150"/>
    </location>
</feature>
<dbReference type="GO" id="GO:0003682">
    <property type="term" value="F:chromatin binding"/>
    <property type="evidence" value="ECO:0007669"/>
    <property type="project" value="TreeGrafter"/>
</dbReference>
<sequence>LPSSAAEGSVDDDSDPDAEFDPNNFQYLVKWQNWAHLYDTWESYEYLSNSKGFKKLSNYIKNVVEPDFYAARNPDISPEELEQNSIQKELDRQNMSQFVVLDRVIACREAKADSATHDADEPGTMEYLCKWENMSYKDATWEPESQIIAI</sequence>
<keyword evidence="4" id="KW-0805">Transcription regulation</keyword>
<dbReference type="GO" id="GO:0140658">
    <property type="term" value="F:ATP-dependent chromatin remodeler activity"/>
    <property type="evidence" value="ECO:0007669"/>
    <property type="project" value="TreeGrafter"/>
</dbReference>
<evidence type="ECO:0000256" key="6">
    <source>
        <dbReference type="ARBA" id="ARBA00023242"/>
    </source>
</evidence>
<accession>A0A4P9ZS67</accession>
<comment type="subcellular location">
    <subcellularLocation>
        <location evidence="1">Nucleus</location>
    </subcellularLocation>
</comment>
<dbReference type="Pfam" id="PF00385">
    <property type="entry name" value="Chromo"/>
    <property type="match status" value="2"/>
</dbReference>
<dbReference type="GO" id="GO:0003677">
    <property type="term" value="F:DNA binding"/>
    <property type="evidence" value="ECO:0007669"/>
    <property type="project" value="TreeGrafter"/>
</dbReference>
<evidence type="ECO:0000256" key="4">
    <source>
        <dbReference type="ARBA" id="ARBA00023015"/>
    </source>
</evidence>
<evidence type="ECO:0000256" key="5">
    <source>
        <dbReference type="ARBA" id="ARBA00023163"/>
    </source>
</evidence>
<dbReference type="InterPro" id="IPR016197">
    <property type="entry name" value="Chromo-like_dom_sf"/>
</dbReference>
<dbReference type="SMART" id="SM00298">
    <property type="entry name" value="CHROMO"/>
    <property type="match status" value="2"/>
</dbReference>
<evidence type="ECO:0000256" key="1">
    <source>
        <dbReference type="ARBA" id="ARBA00004123"/>
    </source>
</evidence>
<evidence type="ECO:0000313" key="9">
    <source>
        <dbReference type="Proteomes" id="UP000268162"/>
    </source>
</evidence>
<proteinExistence type="predicted"/>